<proteinExistence type="predicted"/>
<organism evidence="1 2">
    <name type="scientific">Phakopsora pachyrhizi</name>
    <name type="common">Asian soybean rust disease fungus</name>
    <dbReference type="NCBI Taxonomy" id="170000"/>
    <lineage>
        <taxon>Eukaryota</taxon>
        <taxon>Fungi</taxon>
        <taxon>Dikarya</taxon>
        <taxon>Basidiomycota</taxon>
        <taxon>Pucciniomycotina</taxon>
        <taxon>Pucciniomycetes</taxon>
        <taxon>Pucciniales</taxon>
        <taxon>Phakopsoraceae</taxon>
        <taxon>Phakopsora</taxon>
    </lineage>
</organism>
<feature type="non-terminal residue" evidence="1">
    <location>
        <position position="1"/>
    </location>
</feature>
<evidence type="ECO:0000313" key="1">
    <source>
        <dbReference type="EMBL" id="CAH7672420.1"/>
    </source>
</evidence>
<protein>
    <submittedName>
        <fullName evidence="1">Uncharacterized protein</fullName>
    </submittedName>
</protein>
<comment type="caution">
    <text evidence="1">The sequence shown here is derived from an EMBL/GenBank/DDBJ whole genome shotgun (WGS) entry which is preliminary data.</text>
</comment>
<dbReference type="Proteomes" id="UP001153365">
    <property type="component" value="Unassembled WGS sequence"/>
</dbReference>
<gene>
    <name evidence="1" type="ORF">PPACK8108_LOCUS7237</name>
</gene>
<reference evidence="1" key="1">
    <citation type="submission" date="2022-06" db="EMBL/GenBank/DDBJ databases">
        <authorList>
            <consortium name="SYNGENTA / RWTH Aachen University"/>
        </authorList>
    </citation>
    <scope>NUCLEOTIDE SEQUENCE</scope>
</reference>
<name>A0AAV0AVA2_PHAPC</name>
<sequence>LHLLVKTVFNNIPLSSDLVSQPRGSIPPNTVLHSQKINGVAGDIFKQNRLITICSGLEGFSLASQGKRVSLVMSIKDCAESL</sequence>
<evidence type="ECO:0000313" key="2">
    <source>
        <dbReference type="Proteomes" id="UP001153365"/>
    </source>
</evidence>
<dbReference type="EMBL" id="CALTRL010001408">
    <property type="protein sequence ID" value="CAH7672420.1"/>
    <property type="molecule type" value="Genomic_DNA"/>
</dbReference>
<feature type="non-terminal residue" evidence="1">
    <location>
        <position position="82"/>
    </location>
</feature>
<dbReference type="AlphaFoldDB" id="A0AAV0AVA2"/>
<accession>A0AAV0AVA2</accession>
<keyword evidence="2" id="KW-1185">Reference proteome</keyword>